<evidence type="ECO:0000313" key="2">
    <source>
        <dbReference type="EMBL" id="QGY45160.1"/>
    </source>
</evidence>
<organism evidence="2 3">
    <name type="scientific">Maribellus comscasis</name>
    <dbReference type="NCBI Taxonomy" id="2681766"/>
    <lineage>
        <taxon>Bacteria</taxon>
        <taxon>Pseudomonadati</taxon>
        <taxon>Bacteroidota</taxon>
        <taxon>Bacteroidia</taxon>
        <taxon>Marinilabiliales</taxon>
        <taxon>Prolixibacteraceae</taxon>
        <taxon>Maribellus</taxon>
    </lineage>
</organism>
<evidence type="ECO:0000256" key="1">
    <source>
        <dbReference type="SAM" id="SignalP"/>
    </source>
</evidence>
<reference evidence="2 3" key="1">
    <citation type="submission" date="2019-11" db="EMBL/GenBank/DDBJ databases">
        <authorList>
            <person name="Zheng R.K."/>
            <person name="Sun C.M."/>
        </authorList>
    </citation>
    <scope>NUCLEOTIDE SEQUENCE [LARGE SCALE GENOMIC DNA]</scope>
    <source>
        <strain evidence="2 3">WC007</strain>
    </source>
</reference>
<dbReference type="Proteomes" id="UP000428260">
    <property type="component" value="Chromosome"/>
</dbReference>
<keyword evidence="3" id="KW-1185">Reference proteome</keyword>
<name>A0A6I6JVK8_9BACT</name>
<dbReference type="RefSeq" id="WP_158868169.1">
    <property type="nucleotide sequence ID" value="NZ_CP046401.1"/>
</dbReference>
<dbReference type="AlphaFoldDB" id="A0A6I6JVK8"/>
<gene>
    <name evidence="2" type="ORF">GM418_16220</name>
</gene>
<evidence type="ECO:0000313" key="3">
    <source>
        <dbReference type="Proteomes" id="UP000428260"/>
    </source>
</evidence>
<protein>
    <submittedName>
        <fullName evidence="2">Uncharacterized protein</fullName>
    </submittedName>
</protein>
<dbReference type="PROSITE" id="PS51257">
    <property type="entry name" value="PROKAR_LIPOPROTEIN"/>
    <property type="match status" value="1"/>
</dbReference>
<accession>A0A6I6JVK8</accession>
<feature type="signal peptide" evidence="1">
    <location>
        <begin position="1"/>
        <end position="19"/>
    </location>
</feature>
<sequence>MKGVFLFFTVCVFSFACLAQDLKTVEVPRGAQRQSKQVVDGITTHNYTKKSNVPVNGNPYFEQDFLPGILELNDGSKSDEMPIRYNIASDAFEVIQSSDTLSLNQPYKLKQIIYDDRVFIFDPELRAKAERKYNGFFELKVKGELSLYIKRNKDLLLDSFTSNYQGGSGTKEYYYVDKVSYVGKFNDGSGFLIKSKKEFLDRVDGQEKSDIKSFIKKNKIKFKSEEDIVKLVEYVNSI</sequence>
<dbReference type="KEGG" id="mcos:GM418_16220"/>
<keyword evidence="1" id="KW-0732">Signal</keyword>
<proteinExistence type="predicted"/>
<dbReference type="EMBL" id="CP046401">
    <property type="protein sequence ID" value="QGY45160.1"/>
    <property type="molecule type" value="Genomic_DNA"/>
</dbReference>
<feature type="chain" id="PRO_5026254915" evidence="1">
    <location>
        <begin position="20"/>
        <end position="238"/>
    </location>
</feature>